<keyword evidence="2" id="KW-1133">Transmembrane helix</keyword>
<dbReference type="Pfam" id="PF12277">
    <property type="entry name" value="DUF3618"/>
    <property type="match status" value="1"/>
</dbReference>
<name>A0ABS3Y5D4_9ACTN</name>
<dbReference type="GeneID" id="96263198"/>
<evidence type="ECO:0000313" key="3">
    <source>
        <dbReference type="EMBL" id="MBO8202825.1"/>
    </source>
</evidence>
<organism evidence="3 4">
    <name type="scientific">Streptomyces smyrnaeus</name>
    <dbReference type="NCBI Taxonomy" id="1387713"/>
    <lineage>
        <taxon>Bacteria</taxon>
        <taxon>Bacillati</taxon>
        <taxon>Actinomycetota</taxon>
        <taxon>Actinomycetes</taxon>
        <taxon>Kitasatosporales</taxon>
        <taxon>Streptomycetaceae</taxon>
        <taxon>Streptomyces</taxon>
    </lineage>
</organism>
<dbReference type="Proteomes" id="UP000721954">
    <property type="component" value="Unassembled WGS sequence"/>
</dbReference>
<dbReference type="RefSeq" id="WP_209214327.1">
    <property type="nucleotide sequence ID" value="NZ_JAFFZM010000029.1"/>
</dbReference>
<reference evidence="3 4" key="1">
    <citation type="submission" date="2021-02" db="EMBL/GenBank/DDBJ databases">
        <title>Streptomyces spirodelae sp. nov., isolated from duckweed.</title>
        <authorList>
            <person name="Saimee Y."/>
            <person name="Duangmal K."/>
        </authorList>
    </citation>
    <scope>NUCLEOTIDE SEQUENCE [LARGE SCALE GENOMIC DNA]</scope>
    <source>
        <strain evidence="3 4">DSM 42105</strain>
    </source>
</reference>
<feature type="region of interest" description="Disordered" evidence="1">
    <location>
        <begin position="46"/>
        <end position="103"/>
    </location>
</feature>
<comment type="caution">
    <text evidence="3">The sequence shown here is derived from an EMBL/GenBank/DDBJ whole genome shotgun (WGS) entry which is preliminary data.</text>
</comment>
<feature type="transmembrane region" description="Helical" evidence="2">
    <location>
        <begin position="101"/>
        <end position="118"/>
    </location>
</feature>
<dbReference type="EMBL" id="JAFFZM010000029">
    <property type="protein sequence ID" value="MBO8202825.1"/>
    <property type="molecule type" value="Genomic_DNA"/>
</dbReference>
<keyword evidence="2" id="KW-0812">Transmembrane</keyword>
<evidence type="ECO:0000256" key="1">
    <source>
        <dbReference type="SAM" id="MobiDB-lite"/>
    </source>
</evidence>
<feature type="compositionally biased region" description="Basic and acidic residues" evidence="1">
    <location>
        <begin position="15"/>
        <end position="28"/>
    </location>
</feature>
<dbReference type="InterPro" id="IPR022062">
    <property type="entry name" value="DUF3618"/>
</dbReference>
<protein>
    <submittedName>
        <fullName evidence="3">DUF3618 domain-containing protein</fullName>
    </submittedName>
</protein>
<feature type="compositionally biased region" description="Basic and acidic residues" evidence="1">
    <location>
        <begin position="74"/>
        <end position="87"/>
    </location>
</feature>
<keyword evidence="2" id="KW-0472">Membrane</keyword>
<accession>A0ABS3Y5D4</accession>
<evidence type="ECO:0000256" key="2">
    <source>
        <dbReference type="SAM" id="Phobius"/>
    </source>
</evidence>
<gene>
    <name evidence="3" type="ORF">JW613_31790</name>
</gene>
<feature type="region of interest" description="Disordered" evidence="1">
    <location>
        <begin position="1"/>
        <end position="28"/>
    </location>
</feature>
<keyword evidence="4" id="KW-1185">Reference proteome</keyword>
<sequence>MTHHTNSHGSAPSTEELRAQVEETRRELGETVEALAARADVKAQARHKAAELRKKARHRGAAAREQLSGAAHVMGEKAQERTPEQARAKAQQAADKTRGSPAVPVATGLGLILVILFFRRCRRHR</sequence>
<proteinExistence type="predicted"/>
<evidence type="ECO:0000313" key="4">
    <source>
        <dbReference type="Proteomes" id="UP000721954"/>
    </source>
</evidence>